<sequence>MAEEASTGVVIRFHDSKGYGFIKPDEDGEDLFVHQSEIQAEGYRSLQEGQKVTFSVVEKNDRKQAVNVSVVDGSNVDRSRNRDGYGGGGRRGGGDAYVNGRGGRGAYNDNGGGYRSVGGGGGRECYNCGGVGHLARDCSSATGFWRWFGHLARDCNRGRGGNGGKGGGGGCYSRSGGGGDGYGGGGRRGGGGGNCYNCGEAGHFARECPTNS</sequence>
<gene>
    <name evidence="1" type="ORF">L1987_05739</name>
</gene>
<dbReference type="Proteomes" id="UP001056120">
    <property type="component" value="Linkage Group LG02"/>
</dbReference>
<name>A0ACB9JW76_9ASTR</name>
<protein>
    <submittedName>
        <fullName evidence="1">Uncharacterized protein</fullName>
    </submittedName>
</protein>
<organism evidence="1 2">
    <name type="scientific">Smallanthus sonchifolius</name>
    <dbReference type="NCBI Taxonomy" id="185202"/>
    <lineage>
        <taxon>Eukaryota</taxon>
        <taxon>Viridiplantae</taxon>
        <taxon>Streptophyta</taxon>
        <taxon>Embryophyta</taxon>
        <taxon>Tracheophyta</taxon>
        <taxon>Spermatophyta</taxon>
        <taxon>Magnoliopsida</taxon>
        <taxon>eudicotyledons</taxon>
        <taxon>Gunneridae</taxon>
        <taxon>Pentapetalae</taxon>
        <taxon>asterids</taxon>
        <taxon>campanulids</taxon>
        <taxon>Asterales</taxon>
        <taxon>Asteraceae</taxon>
        <taxon>Asteroideae</taxon>
        <taxon>Heliantheae alliance</taxon>
        <taxon>Millerieae</taxon>
        <taxon>Smallanthus</taxon>
    </lineage>
</organism>
<keyword evidence="2" id="KW-1185">Reference proteome</keyword>
<reference evidence="1 2" key="2">
    <citation type="journal article" date="2022" name="Mol. Ecol. Resour.">
        <title>The genomes of chicory, endive, great burdock and yacon provide insights into Asteraceae paleo-polyploidization history and plant inulin production.</title>
        <authorList>
            <person name="Fan W."/>
            <person name="Wang S."/>
            <person name="Wang H."/>
            <person name="Wang A."/>
            <person name="Jiang F."/>
            <person name="Liu H."/>
            <person name="Zhao H."/>
            <person name="Xu D."/>
            <person name="Zhang Y."/>
        </authorList>
    </citation>
    <scope>NUCLEOTIDE SEQUENCE [LARGE SCALE GENOMIC DNA]</scope>
    <source>
        <strain evidence="2">cv. Yunnan</strain>
        <tissue evidence="1">Leaves</tissue>
    </source>
</reference>
<proteinExistence type="predicted"/>
<evidence type="ECO:0000313" key="2">
    <source>
        <dbReference type="Proteomes" id="UP001056120"/>
    </source>
</evidence>
<dbReference type="EMBL" id="CM042019">
    <property type="protein sequence ID" value="KAI3824286.1"/>
    <property type="molecule type" value="Genomic_DNA"/>
</dbReference>
<evidence type="ECO:0000313" key="1">
    <source>
        <dbReference type="EMBL" id="KAI3824286.1"/>
    </source>
</evidence>
<reference evidence="2" key="1">
    <citation type="journal article" date="2022" name="Mol. Ecol. Resour.">
        <title>The genomes of chicory, endive, great burdock and yacon provide insights into Asteraceae palaeo-polyploidization history and plant inulin production.</title>
        <authorList>
            <person name="Fan W."/>
            <person name="Wang S."/>
            <person name="Wang H."/>
            <person name="Wang A."/>
            <person name="Jiang F."/>
            <person name="Liu H."/>
            <person name="Zhao H."/>
            <person name="Xu D."/>
            <person name="Zhang Y."/>
        </authorList>
    </citation>
    <scope>NUCLEOTIDE SEQUENCE [LARGE SCALE GENOMIC DNA]</scope>
    <source>
        <strain evidence="2">cv. Yunnan</strain>
    </source>
</reference>
<comment type="caution">
    <text evidence="1">The sequence shown here is derived from an EMBL/GenBank/DDBJ whole genome shotgun (WGS) entry which is preliminary data.</text>
</comment>
<accession>A0ACB9JW76</accession>